<feature type="region of interest" description="Disordered" evidence="1">
    <location>
        <begin position="699"/>
        <end position="783"/>
    </location>
</feature>
<gene>
    <name evidence="2" type="ORF">BSZ40_08285</name>
</gene>
<feature type="region of interest" description="Disordered" evidence="1">
    <location>
        <begin position="321"/>
        <end position="340"/>
    </location>
</feature>
<dbReference type="AlphaFoldDB" id="A0A1Q5PUX0"/>
<organism evidence="2 3">
    <name type="scientific">Buchananella hordeovulneris</name>
    <dbReference type="NCBI Taxonomy" id="52770"/>
    <lineage>
        <taxon>Bacteria</taxon>
        <taxon>Bacillati</taxon>
        <taxon>Actinomycetota</taxon>
        <taxon>Actinomycetes</taxon>
        <taxon>Actinomycetales</taxon>
        <taxon>Actinomycetaceae</taxon>
        <taxon>Buchananella</taxon>
    </lineage>
</organism>
<proteinExistence type="predicted"/>
<accession>A0A1Q5PUX0</accession>
<reference evidence="3" key="1">
    <citation type="submission" date="2016-12" db="EMBL/GenBank/DDBJ databases">
        <authorList>
            <person name="Meng X."/>
        </authorList>
    </citation>
    <scope>NUCLEOTIDE SEQUENCE [LARGE SCALE GENOMIC DNA]</scope>
    <source>
        <strain evidence="3">DSM 20732</strain>
    </source>
</reference>
<evidence type="ECO:0008006" key="4">
    <source>
        <dbReference type="Google" id="ProtNLM"/>
    </source>
</evidence>
<evidence type="ECO:0000313" key="3">
    <source>
        <dbReference type="Proteomes" id="UP000185612"/>
    </source>
</evidence>
<dbReference type="RefSeq" id="WP_073825158.1">
    <property type="nucleotide sequence ID" value="NZ_JAUNKL010000027.1"/>
</dbReference>
<comment type="caution">
    <text evidence="2">The sequence shown here is derived from an EMBL/GenBank/DDBJ whole genome shotgun (WGS) entry which is preliminary data.</text>
</comment>
<dbReference type="OrthoDB" id="5362408at2"/>
<dbReference type="STRING" id="52770.BSZ40_08285"/>
<evidence type="ECO:0000313" key="2">
    <source>
        <dbReference type="EMBL" id="OKL51296.1"/>
    </source>
</evidence>
<sequence length="783" mass="84989">MTAFHSAVNRIPVLRGEHRHQHAPDTADLTFLDDAVPGGHAALEPGLYSGTLTLKLTTATPLVYGERIDTAAGPAVSIPMRDGQVFVPPTMLKGMLSRAYEAVTASRFRIFGQTKWSATEGFTNSHATPLTYRCEPIEALQLVPVRVVSKDGRPHAEILWGPNTQPSGKGKLQTHMRAAALPDRANHHVNLLKPLATIRALTPHGQAVRFEAIKVRHPKNPYFYWLVTSIHDGNKFVQIASPTNGSPTPPQRKQFSGYVYRTADHDDHTGDTPDGTDGIHQGKHDEKIFFCSPAPLVVPLAPEALTAYKLVRESYLRNALDELDPSDGSRRPRTPPPPDFNRFTKASLAHMPAQLADGDLAFAVLSPASYLDRGSICREPVIEQLVPIMIGQRAYRLSPHSLAQAQQVLPLASPHEASPADRLFGYVTHEGNITSAQGHNYRSRLWVSGIDTSGMQVRDTSKTLAPLMSPKPASGRRFLLSAAGENLTTAEEHPLPRRQLFQTGQFLGRAAFPVHRQAVVGLRSALDEHQFPRAATHTRHTELPDGGQETQTTVLTWIPAGQEFTATLTCENLTIEEVAVLRWLLQPGNLCPKGDKRRFPDDVGYLQMGLGKPFGLGAVRVELESENLVGGADLAAAYEQLSGCLGASHSPGPKPTVVAESLQDSVWVRAFKQAAYGYREKDGSPIALGYLTPAEHKENNACSPDGTVSDNAGWPPPLSHGRAQPAPFPYGTLRKVPQSPGVGTYQPAPPAGNPDGPAAPAATVRRPPTPAELFRQRRPPAGR</sequence>
<protein>
    <recommendedName>
        <fullName evidence="4">TIGR03986 family CRISPR-associated RAMP protein</fullName>
    </recommendedName>
</protein>
<dbReference type="InParanoid" id="A0A1Q5PUX0"/>
<feature type="compositionally biased region" description="Low complexity" evidence="1">
    <location>
        <begin position="753"/>
        <end position="766"/>
    </location>
</feature>
<feature type="compositionally biased region" description="Polar residues" evidence="1">
    <location>
        <begin position="700"/>
        <end position="710"/>
    </location>
</feature>
<dbReference type="EMBL" id="MQVS01000008">
    <property type="protein sequence ID" value="OKL51296.1"/>
    <property type="molecule type" value="Genomic_DNA"/>
</dbReference>
<evidence type="ECO:0000256" key="1">
    <source>
        <dbReference type="SAM" id="MobiDB-lite"/>
    </source>
</evidence>
<keyword evidence="3" id="KW-1185">Reference proteome</keyword>
<name>A0A1Q5PUX0_9ACTO</name>
<dbReference type="Proteomes" id="UP000185612">
    <property type="component" value="Unassembled WGS sequence"/>
</dbReference>